<feature type="domain" description="Choice-of-anchor A" evidence="4">
    <location>
        <begin position="70"/>
        <end position="369"/>
    </location>
</feature>
<dbReference type="RefSeq" id="WP_153385505.1">
    <property type="nucleotide sequence ID" value="NZ_VDFP01000011.1"/>
</dbReference>
<dbReference type="Proteomes" id="UP000414364">
    <property type="component" value="Unassembled WGS sequence"/>
</dbReference>
<dbReference type="Pfam" id="PF20597">
    <property type="entry name" value="pAdhesive_15"/>
    <property type="match status" value="1"/>
</dbReference>
<dbReference type="EMBL" id="VDFP01000011">
    <property type="protein sequence ID" value="MQS76113.1"/>
    <property type="molecule type" value="Genomic_DNA"/>
</dbReference>
<dbReference type="AlphaFoldDB" id="A0A5P0ZPE1"/>
<feature type="compositionally biased region" description="Basic and acidic residues" evidence="1">
    <location>
        <begin position="385"/>
        <end position="396"/>
    </location>
</feature>
<keyword evidence="2" id="KW-0812">Transmembrane</keyword>
<comment type="caution">
    <text evidence="5">The sequence shown here is derived from an EMBL/GenBank/DDBJ whole genome shotgun (WGS) entry which is preliminary data.</text>
</comment>
<proteinExistence type="predicted"/>
<accession>A0A5P0ZPE1</accession>
<protein>
    <recommendedName>
        <fullName evidence="4">Choice-of-anchor A domain-containing protein</fullName>
    </recommendedName>
</protein>
<dbReference type="InterPro" id="IPR026588">
    <property type="entry name" value="Choice_anch_A"/>
</dbReference>
<feature type="compositionally biased region" description="Polar residues" evidence="1">
    <location>
        <begin position="472"/>
        <end position="508"/>
    </location>
</feature>
<feature type="region of interest" description="Disordered" evidence="1">
    <location>
        <begin position="372"/>
        <end position="512"/>
    </location>
</feature>
<reference evidence="5 6" key="1">
    <citation type="journal article" date="2019" name="Syst. Appl. Microbiol.">
        <title>Polyphasic characterization of two novel Lactobacillus spp. isolated from blown salami packages: Description of Lactobacillus halodurans sp. nov. and Lactobacillus salsicarnum sp. nov.</title>
        <authorList>
            <person name="Schuster J.A."/>
            <person name="Klingl A."/>
            <person name="Vogel R.F."/>
            <person name="Ehrmann M.A."/>
        </authorList>
    </citation>
    <scope>NUCLEOTIDE SEQUENCE [LARGE SCALE GENOMIC DNA]</scope>
    <source>
        <strain evidence="5 6">TMW 1.2172</strain>
    </source>
</reference>
<organism evidence="5 6">
    <name type="scientific">Companilactobacillus halodurans</name>
    <dbReference type="NCBI Taxonomy" id="2584183"/>
    <lineage>
        <taxon>Bacteria</taxon>
        <taxon>Bacillati</taxon>
        <taxon>Bacillota</taxon>
        <taxon>Bacilli</taxon>
        <taxon>Lactobacillales</taxon>
        <taxon>Lactobacillaceae</taxon>
        <taxon>Companilactobacillus</taxon>
    </lineage>
</organism>
<feature type="signal peptide" evidence="3">
    <location>
        <begin position="1"/>
        <end position="32"/>
    </location>
</feature>
<keyword evidence="2" id="KW-1133">Transmembrane helix</keyword>
<evidence type="ECO:0000259" key="4">
    <source>
        <dbReference type="Pfam" id="PF20597"/>
    </source>
</evidence>
<evidence type="ECO:0000256" key="1">
    <source>
        <dbReference type="SAM" id="MobiDB-lite"/>
    </source>
</evidence>
<feature type="compositionally biased region" description="Acidic residues" evidence="1">
    <location>
        <begin position="397"/>
        <end position="449"/>
    </location>
</feature>
<feature type="transmembrane region" description="Helical" evidence="2">
    <location>
        <begin position="546"/>
        <end position="568"/>
    </location>
</feature>
<keyword evidence="3" id="KW-0732">Signal</keyword>
<name>A0A5P0ZPE1_9LACO</name>
<evidence type="ECO:0000256" key="3">
    <source>
        <dbReference type="SAM" id="SignalP"/>
    </source>
</evidence>
<evidence type="ECO:0000313" key="5">
    <source>
        <dbReference type="EMBL" id="MQS76113.1"/>
    </source>
</evidence>
<evidence type="ECO:0000313" key="6">
    <source>
        <dbReference type="Proteomes" id="UP000414364"/>
    </source>
</evidence>
<evidence type="ECO:0000256" key="2">
    <source>
        <dbReference type="SAM" id="Phobius"/>
    </source>
</evidence>
<gene>
    <name evidence="5" type="ORF">FHL06_06910</name>
</gene>
<feature type="chain" id="PRO_5024309914" description="Choice-of-anchor A domain-containing protein" evidence="3">
    <location>
        <begin position="33"/>
        <end position="574"/>
    </location>
</feature>
<sequence>MLNTRGKFFRLSCITLSTTILLSITPSIQAYAADIATEETSDINQTKNDWTPSSGGNVTDDFKNSDNNELGYAAHFHIFAKEANLSTHTNGNLAVANLSGDAGFGTNIKDDMGKVEKDISYIQNVSKMESSSFVSSNGDRTNKVTFGTDNDVLLSDTEELMVNTSTISHLTKDEVFQDQGNNTYIDFDSYFNVLAQKSQAITQRDAHDKLNDKNFAEDINNRVIELDDYTPNKENKIAFDLDSSVLEKSTPLKIKGLSSEAGGTNIVINVDLKGKSSYDMKSQIQLFYTDGNSTDPTNRPNHETEYFDDNHILWNFYDSSQADGVYRGTINFDAPFQGSVLATSATVTVNHNLDGNIIAEVVNVKGETHRWDYQNDSSYDEAVDEDKNPEPTKPDIDESDEEDFDEDLSTDSGNEPDTDDGENSTDDSNEEDVDSNTDLDTDENESTEDPDGKDIEPDTDTDSSSNPDTDQKPNTDSNSELPITNGSSESSFGQETTPKTQSTRSLSTGKALPNVLETVQNDVATPSSTSKNSSGLFPSTGGTSGLIASILGLALLALLAVFSIIKVIKIRKNN</sequence>
<keyword evidence="2" id="KW-0472">Membrane</keyword>